<dbReference type="AlphaFoldDB" id="A0A9N9I9S1"/>
<dbReference type="PANTHER" id="PTHR22949:SF0">
    <property type="entry name" value="RE27538P"/>
    <property type="match status" value="1"/>
</dbReference>
<feature type="domain" description="DUF8032" evidence="2">
    <location>
        <begin position="338"/>
        <end position="431"/>
    </location>
</feature>
<dbReference type="InterPro" id="IPR058345">
    <property type="entry name" value="DUF8032"/>
</dbReference>
<feature type="compositionally biased region" description="Low complexity" evidence="1">
    <location>
        <begin position="191"/>
        <end position="202"/>
    </location>
</feature>
<feature type="compositionally biased region" description="Polar residues" evidence="1">
    <location>
        <begin position="207"/>
        <end position="220"/>
    </location>
</feature>
<feature type="compositionally biased region" description="Polar residues" evidence="1">
    <location>
        <begin position="603"/>
        <end position="616"/>
    </location>
</feature>
<dbReference type="Proteomes" id="UP000789342">
    <property type="component" value="Unassembled WGS sequence"/>
</dbReference>
<feature type="domain" description="DUF8032" evidence="2">
    <location>
        <begin position="479"/>
        <end position="571"/>
    </location>
</feature>
<sequence>MWMAQSLRGIINSKNETPLLRSHNFITYIPEMLQQSPLQHEDLQTNTIPLEVTSATNTQTPLHPQTRDPTSHAIATSSVQRSSFVMASPAGAATAASETVATPLTRFNMNLTTSVPQIPGNPEILTQQVIQQTTLKYPHPTQQVPAPISILLIPERAEELLGALTIEQLSLIEKSVQRVKRKKTKETKRLNTNGNNANGVINVDLNNSDLLENPKSNTSKPPILTPNPLPLPVSLGDTISSFVTSSNTNVRTQSQDQHPDQHYQQAKLDHPQHLQQPIQHQLIQSQQNKQIQIHASLSRQDTSQETVPRQNTNDINNPTPNHALPATDPIIVMHEGVHWVVFTYSVKGNNKEYRIRIDIESINLDIIDEKFRRENCLYPRANCTEDKYKGNRWSYEKECNELGWKLAWLNKEEIGNRRGLLQRAVDSYRNRDPSLRSRRVVRNEKIQNGTLRKRITRDSDGNDGSPESSAKRPRGAGRQLTIESTVKGEVSKIRIRADIECVSISEIPDDYKRDNCVYPKALAEKADYQGSNWELESSCNELGWKLAFLNRPKLDGKKLLLQKAIELYREKYNKAVRPRRGRYSHTLSAKFFENHPREVDPDNNYTTPSTIENKMATSDTTNTSISSTLSNPEPRTSSLTASDSNSNSNSNVGSAHMEISVED</sequence>
<protein>
    <submittedName>
        <fullName evidence="3">16510_t:CDS:1</fullName>
    </submittedName>
</protein>
<comment type="caution">
    <text evidence="3">The sequence shown here is derived from an EMBL/GenBank/DDBJ whole genome shotgun (WGS) entry which is preliminary data.</text>
</comment>
<dbReference type="PANTHER" id="PTHR22949">
    <property type="entry name" value="WHITE COLLAR 2 PROTEIN WC2"/>
    <property type="match status" value="1"/>
</dbReference>
<feature type="compositionally biased region" description="Low complexity" evidence="1">
    <location>
        <begin position="637"/>
        <end position="654"/>
    </location>
</feature>
<reference evidence="3" key="1">
    <citation type="submission" date="2021-06" db="EMBL/GenBank/DDBJ databases">
        <authorList>
            <person name="Kallberg Y."/>
            <person name="Tangrot J."/>
            <person name="Rosling A."/>
        </authorList>
    </citation>
    <scope>NUCLEOTIDE SEQUENCE</scope>
    <source>
        <strain evidence="3">CL551</strain>
    </source>
</reference>
<evidence type="ECO:0000313" key="3">
    <source>
        <dbReference type="EMBL" id="CAG8725379.1"/>
    </source>
</evidence>
<feature type="region of interest" description="Disordered" evidence="1">
    <location>
        <begin position="297"/>
        <end position="321"/>
    </location>
</feature>
<feature type="region of interest" description="Disordered" evidence="1">
    <location>
        <begin position="451"/>
        <end position="479"/>
    </location>
</feature>
<evidence type="ECO:0000313" key="4">
    <source>
        <dbReference type="Proteomes" id="UP000789342"/>
    </source>
</evidence>
<feature type="region of interest" description="Disordered" evidence="1">
    <location>
        <begin position="594"/>
        <end position="663"/>
    </location>
</feature>
<dbReference type="EMBL" id="CAJVPV010024029">
    <property type="protein sequence ID" value="CAG8725379.1"/>
    <property type="molecule type" value="Genomic_DNA"/>
</dbReference>
<evidence type="ECO:0000256" key="1">
    <source>
        <dbReference type="SAM" id="MobiDB-lite"/>
    </source>
</evidence>
<feature type="compositionally biased region" description="Basic and acidic residues" evidence="1">
    <location>
        <begin position="257"/>
        <end position="272"/>
    </location>
</feature>
<keyword evidence="4" id="KW-1185">Reference proteome</keyword>
<feature type="region of interest" description="Disordered" evidence="1">
    <location>
        <begin position="207"/>
        <end position="231"/>
    </location>
</feature>
<proteinExistence type="predicted"/>
<name>A0A9N9I9S1_9GLOM</name>
<feature type="compositionally biased region" description="Low complexity" evidence="1">
    <location>
        <begin position="617"/>
        <end position="630"/>
    </location>
</feature>
<dbReference type="Pfam" id="PF26087">
    <property type="entry name" value="DUF8032"/>
    <property type="match status" value="2"/>
</dbReference>
<organism evidence="3 4">
    <name type="scientific">Acaulospora morrowiae</name>
    <dbReference type="NCBI Taxonomy" id="94023"/>
    <lineage>
        <taxon>Eukaryota</taxon>
        <taxon>Fungi</taxon>
        <taxon>Fungi incertae sedis</taxon>
        <taxon>Mucoromycota</taxon>
        <taxon>Glomeromycotina</taxon>
        <taxon>Glomeromycetes</taxon>
        <taxon>Diversisporales</taxon>
        <taxon>Acaulosporaceae</taxon>
        <taxon>Acaulospora</taxon>
    </lineage>
</organism>
<feature type="region of interest" description="Disordered" evidence="1">
    <location>
        <begin position="183"/>
        <end position="202"/>
    </location>
</feature>
<evidence type="ECO:0000259" key="2">
    <source>
        <dbReference type="Pfam" id="PF26087"/>
    </source>
</evidence>
<accession>A0A9N9I9S1</accession>
<feature type="region of interest" description="Disordered" evidence="1">
    <location>
        <begin position="248"/>
        <end position="277"/>
    </location>
</feature>
<feature type="compositionally biased region" description="Polar residues" evidence="1">
    <location>
        <begin position="297"/>
        <end position="320"/>
    </location>
</feature>
<gene>
    <name evidence="3" type="ORF">AMORRO_LOCUS13620</name>
</gene>
<dbReference type="OrthoDB" id="5599902at2759"/>